<comment type="caution">
    <text evidence="2">The sequence shown here is derived from an EMBL/GenBank/DDBJ whole genome shotgun (WGS) entry which is preliminary data.</text>
</comment>
<dbReference type="EMBL" id="JARKIE010000083">
    <property type="protein sequence ID" value="KAJ7687922.1"/>
    <property type="molecule type" value="Genomic_DNA"/>
</dbReference>
<protein>
    <submittedName>
        <fullName evidence="2">CHAT domain-containing protein</fullName>
    </submittedName>
</protein>
<accession>A0AAD7DBQ1</accession>
<evidence type="ECO:0000259" key="1">
    <source>
        <dbReference type="Pfam" id="PF12770"/>
    </source>
</evidence>
<evidence type="ECO:0000313" key="3">
    <source>
        <dbReference type="Proteomes" id="UP001221757"/>
    </source>
</evidence>
<dbReference type="InterPro" id="IPR024983">
    <property type="entry name" value="CHAT_dom"/>
</dbReference>
<keyword evidence="3" id="KW-1185">Reference proteome</keyword>
<reference evidence="2" key="1">
    <citation type="submission" date="2023-03" db="EMBL/GenBank/DDBJ databases">
        <title>Massive genome expansion in bonnet fungi (Mycena s.s.) driven by repeated elements and novel gene families across ecological guilds.</title>
        <authorList>
            <consortium name="Lawrence Berkeley National Laboratory"/>
            <person name="Harder C.B."/>
            <person name="Miyauchi S."/>
            <person name="Viragh M."/>
            <person name="Kuo A."/>
            <person name="Thoen E."/>
            <person name="Andreopoulos B."/>
            <person name="Lu D."/>
            <person name="Skrede I."/>
            <person name="Drula E."/>
            <person name="Henrissat B."/>
            <person name="Morin E."/>
            <person name="Kohler A."/>
            <person name="Barry K."/>
            <person name="LaButti K."/>
            <person name="Morin E."/>
            <person name="Salamov A."/>
            <person name="Lipzen A."/>
            <person name="Mereny Z."/>
            <person name="Hegedus B."/>
            <person name="Baldrian P."/>
            <person name="Stursova M."/>
            <person name="Weitz H."/>
            <person name="Taylor A."/>
            <person name="Grigoriev I.V."/>
            <person name="Nagy L.G."/>
            <person name="Martin F."/>
            <person name="Kauserud H."/>
        </authorList>
    </citation>
    <scope>NUCLEOTIDE SEQUENCE</scope>
    <source>
        <strain evidence="2">CBHHK067</strain>
    </source>
</reference>
<dbReference type="InterPro" id="IPR012344">
    <property type="entry name" value="Matrix_HIV/RSV_N"/>
</dbReference>
<dbReference type="InterPro" id="IPR011990">
    <property type="entry name" value="TPR-like_helical_dom_sf"/>
</dbReference>
<gene>
    <name evidence="2" type="ORF">B0H17DRAFT_676260</name>
</gene>
<evidence type="ECO:0000313" key="2">
    <source>
        <dbReference type="EMBL" id="KAJ7687922.1"/>
    </source>
</evidence>
<dbReference type="Gene3D" id="1.10.150.90">
    <property type="entry name" value="Immunodeficiency lentiviruses, gag gene matrix protein p17"/>
    <property type="match status" value="1"/>
</dbReference>
<dbReference type="Gene3D" id="1.25.40.10">
    <property type="entry name" value="Tetratricopeptide repeat domain"/>
    <property type="match status" value="2"/>
</dbReference>
<organism evidence="2 3">
    <name type="scientific">Mycena rosella</name>
    <name type="common">Pink bonnet</name>
    <name type="synonym">Agaricus rosellus</name>
    <dbReference type="NCBI Taxonomy" id="1033263"/>
    <lineage>
        <taxon>Eukaryota</taxon>
        <taxon>Fungi</taxon>
        <taxon>Dikarya</taxon>
        <taxon>Basidiomycota</taxon>
        <taxon>Agaricomycotina</taxon>
        <taxon>Agaricomycetes</taxon>
        <taxon>Agaricomycetidae</taxon>
        <taxon>Agaricales</taxon>
        <taxon>Marasmiineae</taxon>
        <taxon>Mycenaceae</taxon>
        <taxon>Mycena</taxon>
    </lineage>
</organism>
<sequence length="979" mass="110238">MQRNQEAVRLTPIDHPNRPQHLQSLAVCLGDRYQRLGDLEDLEAALKMEQEAVDLTPSEHPERAARLRSLAISFTERYQRSGNMSDLEAALQRKKEVIDLTALDHPDRARSLRSLALSLLDHFRRLGDLEDLETAMQKLQEAVDLTPTDHPLKAECLQGLAVSFNERYRWLGELKDLEESLQKNQEVVQITPANHVDRSGHLQNLGICFHDRYQRLGDLKDLETAVHTFQEALNLTPADHPQKAQYLRSLSASFGDRYHRLGDLKDLDAAMHRLQEAVELIPIDHSDRARYLNSLAQALQFRYERLGDPKDLERALQNNQDAVDITPADHPDMARHLSGLALSFNYRYRRLGNLKDLEAALQTNQQAVDITPAGHPNRPGYLRSLAACFTDKYERVGAVGDLQTALQRKQEAVKLTPEDHLHKAGHLQSLALSFADQYKRTWDLNDLEAVHTHYMMSFSMPSLTPEPSWRAALRWASFADIYQRSYSPKAYTAAFDLLPEILWISQTVPVRQDAVHRLDIERTTSTATSICIKLSNLTTAVEIVERGLATTFQQMLQLKPDLAKLPPQQAEELQRLSSELYIGTSPNLMDLANQRKDLLANIRKQPGLEDFLHPKSYSVLCEASRAGPVVILNSHEDACDGIIILNPTSEPVHVSLPRITLEELQAQRDMLKKYLDRSSLRTCGESVSTRLFGQREGFQYESMNEYLEEMLTWLWTNIVDPVYQTLASHGIYKGRLWWLPTGAFTGLPLHASPPLDQFIHSYTATLGSLLEAYNQKTSSALKVGVVGVTHTGPGGRNHLKGVKQEVQNIRSVVGSPNLECLEGEHATPEAVKHQLQNCSWLHLACHGRQDSFQPTKSCPLLYDGTLELETILQMPISNAEFVFLAACQTAMGNAELVNESFHLGGGFIAAGFRSAVGTLWSINDQDGPQVAEVFYGHLFRDRSQPQASDTAEALHLAVKELKARKVAYERWVPFIHMGV</sequence>
<name>A0AAD7DBQ1_MYCRO</name>
<dbReference type="AlphaFoldDB" id="A0AAD7DBQ1"/>
<dbReference type="PANTHER" id="PTHR19959:SF119">
    <property type="entry name" value="FUNGAL LIPASE-LIKE DOMAIN-CONTAINING PROTEIN"/>
    <property type="match status" value="1"/>
</dbReference>
<proteinExistence type="predicted"/>
<dbReference type="PANTHER" id="PTHR19959">
    <property type="entry name" value="KINESIN LIGHT CHAIN"/>
    <property type="match status" value="1"/>
</dbReference>
<feature type="domain" description="CHAT" evidence="1">
    <location>
        <begin position="709"/>
        <end position="978"/>
    </location>
</feature>
<dbReference type="Pfam" id="PF12770">
    <property type="entry name" value="CHAT"/>
    <property type="match status" value="1"/>
</dbReference>
<dbReference type="Proteomes" id="UP001221757">
    <property type="component" value="Unassembled WGS sequence"/>
</dbReference>
<dbReference type="SUPFAM" id="SSF81901">
    <property type="entry name" value="HCP-like"/>
    <property type="match status" value="1"/>
</dbReference>